<evidence type="ECO:0000256" key="4">
    <source>
        <dbReference type="ARBA" id="ARBA00023163"/>
    </source>
</evidence>
<dbReference type="InterPro" id="IPR057993">
    <property type="entry name" value="HD-Zip_IV_C"/>
</dbReference>
<gene>
    <name evidence="7" type="ORF">ERUC_LOCUS14186</name>
</gene>
<dbReference type="Proteomes" id="UP001642260">
    <property type="component" value="Unassembled WGS sequence"/>
</dbReference>
<evidence type="ECO:0000256" key="2">
    <source>
        <dbReference type="ARBA" id="ARBA00023125"/>
    </source>
</evidence>
<evidence type="ECO:0000313" key="8">
    <source>
        <dbReference type="Proteomes" id="UP001642260"/>
    </source>
</evidence>
<keyword evidence="2" id="KW-0238">DNA-binding</keyword>
<accession>A0ABC8JQN4</accession>
<reference evidence="7 8" key="1">
    <citation type="submission" date="2022-03" db="EMBL/GenBank/DDBJ databases">
        <authorList>
            <person name="Macdonald S."/>
            <person name="Ahmed S."/>
            <person name="Newling K."/>
        </authorList>
    </citation>
    <scope>NUCLEOTIDE SEQUENCE [LARGE SCALE GENOMIC DNA]</scope>
</reference>
<evidence type="ECO:0000256" key="3">
    <source>
        <dbReference type="ARBA" id="ARBA00023155"/>
    </source>
</evidence>
<name>A0ABC8JQN4_ERUVS</name>
<dbReference type="PANTHER" id="PTHR45654:SF42">
    <property type="entry name" value="HOMEOBOX-LEUCINE ZIPPER PROTEIN HDG6"/>
    <property type="match status" value="1"/>
</dbReference>
<dbReference type="EMBL" id="CAKOAT010131933">
    <property type="protein sequence ID" value="CAH8337169.1"/>
    <property type="molecule type" value="Genomic_DNA"/>
</dbReference>
<dbReference type="SMART" id="SM00234">
    <property type="entry name" value="START"/>
    <property type="match status" value="1"/>
</dbReference>
<dbReference type="Pfam" id="PF25797">
    <property type="entry name" value="PDF2_C"/>
    <property type="match status" value="1"/>
</dbReference>
<evidence type="ECO:0000256" key="5">
    <source>
        <dbReference type="ARBA" id="ARBA00023242"/>
    </source>
</evidence>
<dbReference type="PROSITE" id="PS50848">
    <property type="entry name" value="START"/>
    <property type="match status" value="1"/>
</dbReference>
<dbReference type="GO" id="GO:0003677">
    <property type="term" value="F:DNA binding"/>
    <property type="evidence" value="ECO:0007669"/>
    <property type="project" value="UniProtKB-KW"/>
</dbReference>
<sequence length="678" mass="75304">MNGQEDDSDDLLRCISSPSFMRRAEDDDTNNNMDAVFGAGVQDGGNTINNMDAVFGAGVQDGGNTINNIMHTTQQIQEPANIYQECPHPMGTQERVHDIQNAPMELDSFMNDFLVSPSVVQPSSSVRISSPRGNPLPEDNSLWDDLLLDILGPSSAPTLTLNPVRHLATEPDPMMNERSTLLVNPHDTQPGSVTPLEVDSGGENLPNNIKSLLKLANTAMNELITLGEKKSPSWKIDSSTKRETLDYQEYNSFFKNGFEKPPGYVIESSREIGTVLMDSLDLVKTFTTDDWINVFAPIVSVASIHKVIPNGYGGPRSGSLTLITAEFQVLSPLVPKRQVKFLRYCNMLREGSWVIVDFTPRQENLNFSSDDGSYRLPSGVIIQDTRSGYSKVTWIEQMEYNESSIPQFPKLLVTTRIGLGAMSWLTTLQRHCRSLSTLATINLDDKVYQGLSSKVATEIVKLAQRMTINYYLCITDTASPASRWKRNDSGSEGKNTRVVIRKENVGDHTKLVLSASTSVWFPVSKKKMFDFLRNHRKKWDILTVDVTTPIQEKIKIQKSKFHKNEVSLLQIAPDSTVLQETWNDASGALLVYAPVEIKEILASENSDSVQILPSGFSISPDVGREIDPGRSGVGCLVTLGYQVLHRVKPTEDVDQEFLTKVEGLLYHTIESIKSALSI</sequence>
<evidence type="ECO:0000256" key="1">
    <source>
        <dbReference type="ARBA" id="ARBA00023015"/>
    </source>
</evidence>
<keyword evidence="3" id="KW-0371">Homeobox</keyword>
<evidence type="ECO:0000259" key="6">
    <source>
        <dbReference type="PROSITE" id="PS50848"/>
    </source>
</evidence>
<proteinExistence type="predicted"/>
<dbReference type="InterPro" id="IPR002913">
    <property type="entry name" value="START_lipid-bd_dom"/>
</dbReference>
<feature type="domain" description="START" evidence="6">
    <location>
        <begin position="212"/>
        <end position="437"/>
    </location>
</feature>
<evidence type="ECO:0000313" key="7">
    <source>
        <dbReference type="EMBL" id="CAH8337169.1"/>
    </source>
</evidence>
<keyword evidence="4" id="KW-0804">Transcription</keyword>
<comment type="caution">
    <text evidence="7">The sequence shown here is derived from an EMBL/GenBank/DDBJ whole genome shotgun (WGS) entry which is preliminary data.</text>
</comment>
<organism evidence="7 8">
    <name type="scientific">Eruca vesicaria subsp. sativa</name>
    <name type="common">Garden rocket</name>
    <name type="synonym">Eruca sativa</name>
    <dbReference type="NCBI Taxonomy" id="29727"/>
    <lineage>
        <taxon>Eukaryota</taxon>
        <taxon>Viridiplantae</taxon>
        <taxon>Streptophyta</taxon>
        <taxon>Embryophyta</taxon>
        <taxon>Tracheophyta</taxon>
        <taxon>Spermatophyta</taxon>
        <taxon>Magnoliopsida</taxon>
        <taxon>eudicotyledons</taxon>
        <taxon>Gunneridae</taxon>
        <taxon>Pentapetalae</taxon>
        <taxon>rosids</taxon>
        <taxon>malvids</taxon>
        <taxon>Brassicales</taxon>
        <taxon>Brassicaceae</taxon>
        <taxon>Brassiceae</taxon>
        <taxon>Eruca</taxon>
    </lineage>
</organism>
<keyword evidence="5" id="KW-0539">Nucleus</keyword>
<dbReference type="InterPro" id="IPR042160">
    <property type="entry name" value="HD-Zip_IV"/>
</dbReference>
<dbReference type="PANTHER" id="PTHR45654">
    <property type="entry name" value="HOMEOBOX-LEUCINE ZIPPER PROTEIN MERISTEM L1"/>
    <property type="match status" value="1"/>
</dbReference>
<dbReference type="AlphaFoldDB" id="A0ABC8JQN4"/>
<keyword evidence="1" id="KW-0805">Transcription regulation</keyword>
<dbReference type="SUPFAM" id="SSF55961">
    <property type="entry name" value="Bet v1-like"/>
    <property type="match status" value="2"/>
</dbReference>
<keyword evidence="8" id="KW-1185">Reference proteome</keyword>
<dbReference type="CDD" id="cd08875">
    <property type="entry name" value="START_ArGLABRA2_like"/>
    <property type="match status" value="1"/>
</dbReference>
<dbReference type="Pfam" id="PF01852">
    <property type="entry name" value="START"/>
    <property type="match status" value="1"/>
</dbReference>
<protein>
    <recommendedName>
        <fullName evidence="6">START domain-containing protein</fullName>
    </recommendedName>
</protein>